<proteinExistence type="predicted"/>
<feature type="non-terminal residue" evidence="1">
    <location>
        <position position="1"/>
    </location>
</feature>
<reference evidence="1" key="1">
    <citation type="journal article" date="2014" name="Front. Microbiol.">
        <title>High frequency of phylogenetically diverse reductive dehalogenase-homologous genes in deep subseafloor sedimentary metagenomes.</title>
        <authorList>
            <person name="Kawai M."/>
            <person name="Futagami T."/>
            <person name="Toyoda A."/>
            <person name="Takaki Y."/>
            <person name="Nishi S."/>
            <person name="Hori S."/>
            <person name="Arai W."/>
            <person name="Tsubouchi T."/>
            <person name="Morono Y."/>
            <person name="Uchiyama I."/>
            <person name="Ito T."/>
            <person name="Fujiyama A."/>
            <person name="Inagaki F."/>
            <person name="Takami H."/>
        </authorList>
    </citation>
    <scope>NUCLEOTIDE SEQUENCE</scope>
    <source>
        <strain evidence="1">Expedition CK06-06</strain>
    </source>
</reference>
<accession>X1E862</accession>
<sequence>RVGKGNDAAKAEADFNAYTAWMKKMIGGTKISPITFRPKTGRYSTS</sequence>
<dbReference type="EMBL" id="BART01033997">
    <property type="protein sequence ID" value="GAH13359.1"/>
    <property type="molecule type" value="Genomic_DNA"/>
</dbReference>
<name>X1E862_9ZZZZ</name>
<comment type="caution">
    <text evidence="1">The sequence shown here is derived from an EMBL/GenBank/DDBJ whole genome shotgun (WGS) entry which is preliminary data.</text>
</comment>
<dbReference type="AlphaFoldDB" id="X1E862"/>
<gene>
    <name evidence="1" type="ORF">S01H4_58238</name>
</gene>
<protein>
    <submittedName>
        <fullName evidence="1">Uncharacterized protein</fullName>
    </submittedName>
</protein>
<evidence type="ECO:0000313" key="1">
    <source>
        <dbReference type="EMBL" id="GAH13359.1"/>
    </source>
</evidence>
<organism evidence="1">
    <name type="scientific">marine sediment metagenome</name>
    <dbReference type="NCBI Taxonomy" id="412755"/>
    <lineage>
        <taxon>unclassified sequences</taxon>
        <taxon>metagenomes</taxon>
        <taxon>ecological metagenomes</taxon>
    </lineage>
</organism>